<dbReference type="EMBL" id="BKCP01011626">
    <property type="protein sequence ID" value="GER55266.1"/>
    <property type="molecule type" value="Genomic_DNA"/>
</dbReference>
<dbReference type="Proteomes" id="UP000325081">
    <property type="component" value="Unassembled WGS sequence"/>
</dbReference>
<dbReference type="AlphaFoldDB" id="A0A5A7RD95"/>
<protein>
    <submittedName>
        <fullName evidence="2">High osmolarity signaling protein SHO1</fullName>
    </submittedName>
</protein>
<evidence type="ECO:0000313" key="3">
    <source>
        <dbReference type="Proteomes" id="UP000325081"/>
    </source>
</evidence>
<feature type="region of interest" description="Disordered" evidence="1">
    <location>
        <begin position="82"/>
        <end position="103"/>
    </location>
</feature>
<evidence type="ECO:0000256" key="1">
    <source>
        <dbReference type="SAM" id="MobiDB-lite"/>
    </source>
</evidence>
<comment type="caution">
    <text evidence="2">The sequence shown here is derived from an EMBL/GenBank/DDBJ whole genome shotgun (WGS) entry which is preliminary data.</text>
</comment>
<name>A0A5A7RD95_STRAF</name>
<evidence type="ECO:0000313" key="2">
    <source>
        <dbReference type="EMBL" id="GER55266.1"/>
    </source>
</evidence>
<accession>A0A5A7RD95</accession>
<proteinExistence type="predicted"/>
<gene>
    <name evidence="2" type="ORF">STAS_32926</name>
</gene>
<sequence length="103" mass="11825">MKMRKDRQTPNEIKVATLAQLFVTRFQLYQIARTVSNKKGAPLFKVEEMSFQGKRGCGVTAPENQEPAREMTLVTGKWRCSDRKKGEQGMNPNPYVRALDFDE</sequence>
<organism evidence="2 3">
    <name type="scientific">Striga asiatica</name>
    <name type="common">Asiatic witchweed</name>
    <name type="synonym">Buchnera asiatica</name>
    <dbReference type="NCBI Taxonomy" id="4170"/>
    <lineage>
        <taxon>Eukaryota</taxon>
        <taxon>Viridiplantae</taxon>
        <taxon>Streptophyta</taxon>
        <taxon>Embryophyta</taxon>
        <taxon>Tracheophyta</taxon>
        <taxon>Spermatophyta</taxon>
        <taxon>Magnoliopsida</taxon>
        <taxon>eudicotyledons</taxon>
        <taxon>Gunneridae</taxon>
        <taxon>Pentapetalae</taxon>
        <taxon>asterids</taxon>
        <taxon>lamiids</taxon>
        <taxon>Lamiales</taxon>
        <taxon>Orobanchaceae</taxon>
        <taxon>Buchnereae</taxon>
        <taxon>Striga</taxon>
    </lineage>
</organism>
<keyword evidence="3" id="KW-1185">Reference proteome</keyword>
<reference evidence="3" key="1">
    <citation type="journal article" date="2019" name="Curr. Biol.">
        <title>Genome Sequence of Striga asiatica Provides Insight into the Evolution of Plant Parasitism.</title>
        <authorList>
            <person name="Yoshida S."/>
            <person name="Kim S."/>
            <person name="Wafula E.K."/>
            <person name="Tanskanen J."/>
            <person name="Kim Y.M."/>
            <person name="Honaas L."/>
            <person name="Yang Z."/>
            <person name="Spallek T."/>
            <person name="Conn C.E."/>
            <person name="Ichihashi Y."/>
            <person name="Cheong K."/>
            <person name="Cui S."/>
            <person name="Der J.P."/>
            <person name="Gundlach H."/>
            <person name="Jiao Y."/>
            <person name="Hori C."/>
            <person name="Ishida J.K."/>
            <person name="Kasahara H."/>
            <person name="Kiba T."/>
            <person name="Kim M.S."/>
            <person name="Koo N."/>
            <person name="Laohavisit A."/>
            <person name="Lee Y.H."/>
            <person name="Lumba S."/>
            <person name="McCourt P."/>
            <person name="Mortimer J.C."/>
            <person name="Mutuku J.M."/>
            <person name="Nomura T."/>
            <person name="Sasaki-Sekimoto Y."/>
            <person name="Seto Y."/>
            <person name="Wang Y."/>
            <person name="Wakatake T."/>
            <person name="Sakakibara H."/>
            <person name="Demura T."/>
            <person name="Yamaguchi S."/>
            <person name="Yoneyama K."/>
            <person name="Manabe R.I."/>
            <person name="Nelson D.C."/>
            <person name="Schulman A.H."/>
            <person name="Timko M.P."/>
            <person name="dePamphilis C.W."/>
            <person name="Choi D."/>
            <person name="Shirasu K."/>
        </authorList>
    </citation>
    <scope>NUCLEOTIDE SEQUENCE [LARGE SCALE GENOMIC DNA]</scope>
    <source>
        <strain evidence="3">cv. UVA1</strain>
    </source>
</reference>